<evidence type="ECO:0000256" key="1">
    <source>
        <dbReference type="SAM" id="MobiDB-lite"/>
    </source>
</evidence>
<keyword evidence="4" id="KW-1185">Reference proteome</keyword>
<keyword evidence="2" id="KW-0472">Membrane</keyword>
<dbReference type="Proteomes" id="UP000287166">
    <property type="component" value="Unassembled WGS sequence"/>
</dbReference>
<name>A0A401GU59_9APHY</name>
<evidence type="ECO:0000256" key="2">
    <source>
        <dbReference type="SAM" id="Phobius"/>
    </source>
</evidence>
<protein>
    <recommendedName>
        <fullName evidence="5">Transmembrane protein</fullName>
    </recommendedName>
</protein>
<dbReference type="EMBL" id="BFAD01000007">
    <property type="protein sequence ID" value="GBE85264.1"/>
    <property type="molecule type" value="Genomic_DNA"/>
</dbReference>
<feature type="region of interest" description="Disordered" evidence="1">
    <location>
        <begin position="1"/>
        <end position="29"/>
    </location>
</feature>
<feature type="transmembrane region" description="Helical" evidence="2">
    <location>
        <begin position="52"/>
        <end position="74"/>
    </location>
</feature>
<evidence type="ECO:0000313" key="4">
    <source>
        <dbReference type="Proteomes" id="UP000287166"/>
    </source>
</evidence>
<accession>A0A401GU59</accession>
<feature type="transmembrane region" description="Helical" evidence="2">
    <location>
        <begin position="254"/>
        <end position="276"/>
    </location>
</feature>
<dbReference type="GeneID" id="38782181"/>
<dbReference type="AlphaFoldDB" id="A0A401GU59"/>
<comment type="caution">
    <text evidence="3">The sequence shown here is derived from an EMBL/GenBank/DDBJ whole genome shotgun (WGS) entry which is preliminary data.</text>
</comment>
<evidence type="ECO:0000313" key="3">
    <source>
        <dbReference type="EMBL" id="GBE85264.1"/>
    </source>
</evidence>
<dbReference type="RefSeq" id="XP_027616177.1">
    <property type="nucleotide sequence ID" value="XM_027760376.1"/>
</dbReference>
<dbReference type="InParanoid" id="A0A401GU59"/>
<sequence>MKREYEPVEWPTESSLSDAPYPGVGAARPADSQPIKLKFTLKRIFDDSDAHIWGPVVGWGSVFLAGNLCSRFLGIRRCNMGRFRRRLAGACTALGVATFWDRGYYHHARQYQENSDLSTIFHVTWLTFYLASLDPNGRKALLSAASAPLVPSLFARIQGPYFPPDATFAERTRQQLSWLIYQLWLSRRAKAAARFWFQRYLEDANLSPHDIETIITMVAQALDGPEWRLGNALSLCMTLCCSAARALARKHMPVTIWLNCLLAASLGSLAITEGLWPYHYITYPLSIHDKAKAAAALRKYYPEAFERLTAELDEFSGDILGSEPSYVQDGAWV</sequence>
<evidence type="ECO:0008006" key="5">
    <source>
        <dbReference type="Google" id="ProtNLM"/>
    </source>
</evidence>
<reference evidence="3 4" key="1">
    <citation type="journal article" date="2018" name="Sci. Rep.">
        <title>Genome sequence of the cauliflower mushroom Sparassis crispa (Hanabiratake) and its association with beneficial usage.</title>
        <authorList>
            <person name="Kiyama R."/>
            <person name="Furutani Y."/>
            <person name="Kawaguchi K."/>
            <person name="Nakanishi T."/>
        </authorList>
    </citation>
    <scope>NUCLEOTIDE SEQUENCE [LARGE SCALE GENOMIC DNA]</scope>
</reference>
<keyword evidence="2" id="KW-0812">Transmembrane</keyword>
<keyword evidence="2" id="KW-1133">Transmembrane helix</keyword>
<organism evidence="3 4">
    <name type="scientific">Sparassis crispa</name>
    <dbReference type="NCBI Taxonomy" id="139825"/>
    <lineage>
        <taxon>Eukaryota</taxon>
        <taxon>Fungi</taxon>
        <taxon>Dikarya</taxon>
        <taxon>Basidiomycota</taxon>
        <taxon>Agaricomycotina</taxon>
        <taxon>Agaricomycetes</taxon>
        <taxon>Polyporales</taxon>
        <taxon>Sparassidaceae</taxon>
        <taxon>Sparassis</taxon>
    </lineage>
</organism>
<gene>
    <name evidence="3" type="ORF">SCP_0704510</name>
</gene>
<proteinExistence type="predicted"/>